<feature type="non-terminal residue" evidence="1">
    <location>
        <position position="1"/>
    </location>
</feature>
<dbReference type="OrthoDB" id="5330253at2759"/>
<organism evidence="1 2">
    <name type="scientific">Ascoidea rubescens DSM 1968</name>
    <dbReference type="NCBI Taxonomy" id="1344418"/>
    <lineage>
        <taxon>Eukaryota</taxon>
        <taxon>Fungi</taxon>
        <taxon>Dikarya</taxon>
        <taxon>Ascomycota</taxon>
        <taxon>Saccharomycotina</taxon>
        <taxon>Saccharomycetes</taxon>
        <taxon>Ascoideaceae</taxon>
        <taxon>Ascoidea</taxon>
    </lineage>
</organism>
<dbReference type="PANTHER" id="PTHR28186:SF1">
    <property type="entry name" value="MEIOTICALLY UP-REGULATED GENE 9 PROTEIN"/>
    <property type="match status" value="1"/>
</dbReference>
<gene>
    <name evidence="1" type="ORF">ASCRUDRAFT_19092</name>
</gene>
<dbReference type="EMBL" id="KV454482">
    <property type="protein sequence ID" value="ODV60506.1"/>
    <property type="molecule type" value="Genomic_DNA"/>
</dbReference>
<dbReference type="RefSeq" id="XP_020046813.1">
    <property type="nucleotide sequence ID" value="XM_020189570.1"/>
</dbReference>
<evidence type="ECO:0000313" key="2">
    <source>
        <dbReference type="Proteomes" id="UP000095038"/>
    </source>
</evidence>
<feature type="non-terminal residue" evidence="1">
    <location>
        <position position="128"/>
    </location>
</feature>
<dbReference type="InParanoid" id="A0A1D2VFU8"/>
<dbReference type="Pfam" id="PF10295">
    <property type="entry name" value="DUF2406"/>
    <property type="match status" value="1"/>
</dbReference>
<sequence>SSSSEKSYRKSITITKNDEKKLKIRTLNDLNDPILSAVHEDQPFEQAIDNFKNIDTLKLSLDRLAAEGNLKDVFGNIITKPDISNPTRSRNERPLDTIKGFEYSIYGDPYIKENLETPLYGWNVRPTF</sequence>
<dbReference type="InterPro" id="IPR018809">
    <property type="entry name" value="DUF2406"/>
</dbReference>
<evidence type="ECO:0000313" key="1">
    <source>
        <dbReference type="EMBL" id="ODV60506.1"/>
    </source>
</evidence>
<accession>A0A1D2VFU8</accession>
<name>A0A1D2VFU8_9ASCO</name>
<protein>
    <submittedName>
        <fullName evidence="1">Uncharacterized protein</fullName>
    </submittedName>
</protein>
<dbReference type="PANTHER" id="PTHR28186">
    <property type="entry name" value="MEIOTICALLY UP-REGULATED GENE 9 PROTEIN"/>
    <property type="match status" value="1"/>
</dbReference>
<dbReference type="Proteomes" id="UP000095038">
    <property type="component" value="Unassembled WGS sequence"/>
</dbReference>
<proteinExistence type="predicted"/>
<keyword evidence="2" id="KW-1185">Reference proteome</keyword>
<reference evidence="2" key="1">
    <citation type="submission" date="2016-05" db="EMBL/GenBank/DDBJ databases">
        <title>Comparative genomics of biotechnologically important yeasts.</title>
        <authorList>
            <consortium name="DOE Joint Genome Institute"/>
            <person name="Riley R."/>
            <person name="Haridas S."/>
            <person name="Wolfe K.H."/>
            <person name="Lopes M.R."/>
            <person name="Hittinger C.T."/>
            <person name="Goker M."/>
            <person name="Salamov A."/>
            <person name="Wisecaver J."/>
            <person name="Long T.M."/>
            <person name="Aerts A.L."/>
            <person name="Barry K."/>
            <person name="Choi C."/>
            <person name="Clum A."/>
            <person name="Coughlan A.Y."/>
            <person name="Deshpande S."/>
            <person name="Douglass A.P."/>
            <person name="Hanson S.J."/>
            <person name="Klenk H.-P."/>
            <person name="Labutti K."/>
            <person name="Lapidus A."/>
            <person name="Lindquist E."/>
            <person name="Lipzen A."/>
            <person name="Meier-Kolthoff J.P."/>
            <person name="Ohm R.A."/>
            <person name="Otillar R.P."/>
            <person name="Pangilinan J."/>
            <person name="Peng Y."/>
            <person name="Rokas A."/>
            <person name="Rosa C.A."/>
            <person name="Scheuner C."/>
            <person name="Sibirny A.A."/>
            <person name="Slot J.C."/>
            <person name="Stielow J.B."/>
            <person name="Sun H."/>
            <person name="Kurtzman C.P."/>
            <person name="Blackwell M."/>
            <person name="Grigoriev I.V."/>
            <person name="Jeffries T.W."/>
        </authorList>
    </citation>
    <scope>NUCLEOTIDE SEQUENCE [LARGE SCALE GENOMIC DNA]</scope>
    <source>
        <strain evidence="2">DSM 1968</strain>
    </source>
</reference>
<dbReference type="GeneID" id="30963206"/>
<dbReference type="AlphaFoldDB" id="A0A1D2VFU8"/>